<dbReference type="Proteomes" id="UP000056322">
    <property type="component" value="Chromosome 1"/>
</dbReference>
<evidence type="ECO:0000259" key="3">
    <source>
        <dbReference type="Pfam" id="PF02036"/>
    </source>
</evidence>
<name>A0A0B7J0S3_9PROT</name>
<evidence type="ECO:0000313" key="5">
    <source>
        <dbReference type="Proteomes" id="UP000056322"/>
    </source>
</evidence>
<dbReference type="PANTHER" id="PTHR38693">
    <property type="entry name" value="UBIQUINONE BIOSYNTHESIS PROTEIN UBIJ"/>
    <property type="match status" value="1"/>
</dbReference>
<keyword evidence="1" id="KW-0831">Ubiquinone biosynthesis</keyword>
<evidence type="ECO:0000313" key="4">
    <source>
        <dbReference type="EMBL" id="CEN56382.1"/>
    </source>
</evidence>
<dbReference type="AlphaFoldDB" id="A0A0B7J0S3"/>
<evidence type="ECO:0000256" key="2">
    <source>
        <dbReference type="SAM" id="Coils"/>
    </source>
</evidence>
<dbReference type="UniPathway" id="UPA00232"/>
<keyword evidence="5" id="KW-1185">Reference proteome</keyword>
<keyword evidence="2" id="KW-0175">Coiled coil</keyword>
<dbReference type="InterPro" id="IPR003033">
    <property type="entry name" value="SCP2_sterol-bd_dom"/>
</dbReference>
<dbReference type="InterPro" id="IPR038989">
    <property type="entry name" value="UbiJ"/>
</dbReference>
<dbReference type="EMBL" id="LN794158">
    <property type="protein sequence ID" value="CEN56382.1"/>
    <property type="molecule type" value="Genomic_DNA"/>
</dbReference>
<dbReference type="GO" id="GO:0006744">
    <property type="term" value="P:ubiquinone biosynthetic process"/>
    <property type="evidence" value="ECO:0007669"/>
    <property type="project" value="UniProtKB-UniRule"/>
</dbReference>
<keyword evidence="1" id="KW-0963">Cytoplasm</keyword>
<feature type="domain" description="SCP2" evidence="3">
    <location>
        <begin position="10"/>
        <end position="102"/>
    </location>
</feature>
<comment type="subcellular location">
    <subcellularLocation>
        <location evidence="1">Cytoplasm</location>
    </subcellularLocation>
</comment>
<comment type="similarity">
    <text evidence="1">Belongs to the UbiJ family.</text>
</comment>
<dbReference type="GO" id="GO:0005737">
    <property type="term" value="C:cytoplasm"/>
    <property type="evidence" value="ECO:0007669"/>
    <property type="project" value="UniProtKB-SubCell"/>
</dbReference>
<dbReference type="RefSeq" id="WP_045751485.1">
    <property type="nucleotide sequence ID" value="NZ_LN794158.1"/>
</dbReference>
<dbReference type="KEGG" id="mbac:BN1209_1344"/>
<accession>A0A0B7J0S3</accession>
<dbReference type="HAMAP" id="MF_02215">
    <property type="entry name" value="UbiJ"/>
    <property type="match status" value="1"/>
</dbReference>
<gene>
    <name evidence="1" type="primary">ubiJ</name>
    <name evidence="4" type="ORF">BN1209_1344</name>
</gene>
<feature type="coiled-coil region" evidence="2">
    <location>
        <begin position="163"/>
        <end position="190"/>
    </location>
</feature>
<dbReference type="HOGENOM" id="CLU_100130_0_0_4"/>
<dbReference type="PANTHER" id="PTHR38693:SF1">
    <property type="entry name" value="UBIQUINONE BIOSYNTHESIS ACCESSORY FACTOR UBIJ"/>
    <property type="match status" value="1"/>
</dbReference>
<dbReference type="SUPFAM" id="SSF55718">
    <property type="entry name" value="SCP-like"/>
    <property type="match status" value="1"/>
</dbReference>
<dbReference type="STRING" id="1581680.BN1209_1344"/>
<comment type="pathway">
    <text evidence="1">Cofactor biosynthesis; ubiquinone biosynthesis.</text>
</comment>
<protein>
    <recommendedName>
        <fullName evidence="1">Ubiquinone biosynthesis accessory factor UbiJ</fullName>
    </recommendedName>
</protein>
<reference evidence="5" key="1">
    <citation type="submission" date="2014-12" db="EMBL/GenBank/DDBJ databases">
        <authorList>
            <person name="Salcher M.M."/>
        </authorList>
    </citation>
    <scope>NUCLEOTIDE SEQUENCE [LARGE SCALE GENOMIC DNA]</scope>
    <source>
        <strain evidence="5">MMS-10A-171</strain>
    </source>
</reference>
<dbReference type="OrthoDB" id="8525483at2"/>
<proteinExistence type="inferred from homology"/>
<dbReference type="Pfam" id="PF02036">
    <property type="entry name" value="SCP2"/>
    <property type="match status" value="1"/>
</dbReference>
<organism evidence="4 5">
    <name type="scientific">Candidatus Methylopumilus turicensis</name>
    <dbReference type="NCBI Taxonomy" id="1581680"/>
    <lineage>
        <taxon>Bacteria</taxon>
        <taxon>Pseudomonadati</taxon>
        <taxon>Pseudomonadota</taxon>
        <taxon>Betaproteobacteria</taxon>
        <taxon>Nitrosomonadales</taxon>
        <taxon>Methylophilaceae</taxon>
        <taxon>Candidatus Methylopumilus</taxon>
    </lineage>
</organism>
<comment type="function">
    <text evidence="1">Required for ubiquinone (coenzyme Q) biosynthesis. Binds hydrophobic ubiquinone biosynthetic intermediates via its SCP2 domain and is essential for the stability of the Ubi complex. May constitute a docking platform where Ubi enzymes assemble and access their SCP2-bound polyprenyl substrates.</text>
</comment>
<sequence>MFKPLLTRLLNHLVTQNQWARSHLLPFSGKTVRFYIPPAQASLTILEDGGLAVAGETSHADASIHLSASLALRLLAKDSDAMSKVRIEGDTELAKTLAKVLQNIQWDYEEDLSKVLGDISANKASTLVKDTAKEAKQQMVNFAEMAAEYWQEENPLIAKKRHVEDFVQQVDVLRDDVERLEKRMAKIRAK</sequence>
<evidence type="ECO:0000256" key="1">
    <source>
        <dbReference type="HAMAP-Rule" id="MF_02215"/>
    </source>
</evidence>
<dbReference type="InterPro" id="IPR036527">
    <property type="entry name" value="SCP2_sterol-bd_dom_sf"/>
</dbReference>